<protein>
    <submittedName>
        <fullName evidence="2">Uncharacterized protein</fullName>
    </submittedName>
</protein>
<reference evidence="2 3" key="1">
    <citation type="journal article" date="2019" name="Genome Biol. Evol.">
        <title>Insights into the evolution of the New World diploid cottons (Gossypium, subgenus Houzingenia) based on genome sequencing.</title>
        <authorList>
            <person name="Grover C.E."/>
            <person name="Arick M.A. 2nd"/>
            <person name="Thrash A."/>
            <person name="Conover J.L."/>
            <person name="Sanders W.S."/>
            <person name="Peterson D.G."/>
            <person name="Frelichowski J.E."/>
            <person name="Scheffler J.A."/>
            <person name="Scheffler B.E."/>
            <person name="Wendel J.F."/>
        </authorList>
    </citation>
    <scope>NUCLEOTIDE SEQUENCE [LARGE SCALE GENOMIC DNA]</scope>
    <source>
        <strain evidence="2">8</strain>
        <tissue evidence="2">Leaf</tissue>
    </source>
</reference>
<comment type="caution">
    <text evidence="2">The sequence shown here is derived from an EMBL/GenBank/DDBJ whole genome shotgun (WGS) entry which is preliminary data.</text>
</comment>
<accession>A0A7J9DN54</accession>
<proteinExistence type="predicted"/>
<dbReference type="AlphaFoldDB" id="A0A7J9DN54"/>
<dbReference type="Proteomes" id="UP000593568">
    <property type="component" value="Unassembled WGS sequence"/>
</dbReference>
<evidence type="ECO:0000313" key="3">
    <source>
        <dbReference type="Proteomes" id="UP000593568"/>
    </source>
</evidence>
<evidence type="ECO:0000256" key="1">
    <source>
        <dbReference type="SAM" id="MobiDB-lite"/>
    </source>
</evidence>
<keyword evidence="3" id="KW-1185">Reference proteome</keyword>
<dbReference type="EMBL" id="JABEZW010000003">
    <property type="protein sequence ID" value="MBA0762156.1"/>
    <property type="molecule type" value="Genomic_DNA"/>
</dbReference>
<sequence length="28" mass="2985">MATSSPVSLPEDNNPCEKVAASVRIRRG</sequence>
<feature type="region of interest" description="Disordered" evidence="1">
    <location>
        <begin position="1"/>
        <end position="28"/>
    </location>
</feature>
<evidence type="ECO:0000313" key="2">
    <source>
        <dbReference type="EMBL" id="MBA0762156.1"/>
    </source>
</evidence>
<name>A0A7J9DN54_9ROSI</name>
<organism evidence="2 3">
    <name type="scientific">Gossypium trilobum</name>
    <dbReference type="NCBI Taxonomy" id="34281"/>
    <lineage>
        <taxon>Eukaryota</taxon>
        <taxon>Viridiplantae</taxon>
        <taxon>Streptophyta</taxon>
        <taxon>Embryophyta</taxon>
        <taxon>Tracheophyta</taxon>
        <taxon>Spermatophyta</taxon>
        <taxon>Magnoliopsida</taxon>
        <taxon>eudicotyledons</taxon>
        <taxon>Gunneridae</taxon>
        <taxon>Pentapetalae</taxon>
        <taxon>rosids</taxon>
        <taxon>malvids</taxon>
        <taxon>Malvales</taxon>
        <taxon>Malvaceae</taxon>
        <taxon>Malvoideae</taxon>
        <taxon>Gossypium</taxon>
    </lineage>
</organism>
<gene>
    <name evidence="2" type="ORF">Gotri_024698</name>
</gene>